<comment type="pathway">
    <text evidence="8">Cofactor biosynthesis; coenzyme A biosynthesis; CoA from (R)-pantothenate: step 5/5.</text>
</comment>
<protein>
    <recommendedName>
        <fullName evidence="8 9">Dephospho-CoA kinase</fullName>
        <ecNumber evidence="8 9">2.7.1.24</ecNumber>
    </recommendedName>
    <alternativeName>
        <fullName evidence="8">Dephosphocoenzyme A kinase</fullName>
    </alternativeName>
</protein>
<evidence type="ECO:0000256" key="6">
    <source>
        <dbReference type="ARBA" id="ARBA00022840"/>
    </source>
</evidence>
<dbReference type="Pfam" id="PF01121">
    <property type="entry name" value="CoaE"/>
    <property type="match status" value="1"/>
</dbReference>
<dbReference type="GO" id="GO:0015937">
    <property type="term" value="P:coenzyme A biosynthetic process"/>
    <property type="evidence" value="ECO:0007669"/>
    <property type="project" value="UniProtKB-UniRule"/>
</dbReference>
<sequence length="209" mass="24017">MRVIGLTGGIASGKSTVSYILKSLGAVIIDADKVARKVVEPGQPAWQDIVKEFGQQVLNEDMTINREVLGKLVFSDQSLLAKLNRITHPRVIEYFREELARMARENPEAVVVLDVPLLFESGMYRLADEIWVVWADEKVQLERLMEREGFTPEEAWQRIRAQMPLEEKARRADRVINNSGTLDETVEQTTRFFYETISAHDDKIKEKKR</sequence>
<dbReference type="GO" id="GO:0004140">
    <property type="term" value="F:dephospho-CoA kinase activity"/>
    <property type="evidence" value="ECO:0007669"/>
    <property type="project" value="UniProtKB-UniRule"/>
</dbReference>
<dbReference type="FunFam" id="3.40.50.300:FF:000991">
    <property type="entry name" value="Dephospho-CoA kinase"/>
    <property type="match status" value="1"/>
</dbReference>
<organism evidence="10 11">
    <name type="scientific">Syntrophothermus lipocalidus (strain DSM 12680 / TGB-C1)</name>
    <dbReference type="NCBI Taxonomy" id="643648"/>
    <lineage>
        <taxon>Bacteria</taxon>
        <taxon>Bacillati</taxon>
        <taxon>Bacillota</taxon>
        <taxon>Clostridia</taxon>
        <taxon>Eubacteriales</taxon>
        <taxon>Syntrophomonadaceae</taxon>
        <taxon>Syntrophothermus</taxon>
    </lineage>
</organism>
<evidence type="ECO:0000256" key="9">
    <source>
        <dbReference type="NCBIfam" id="TIGR00152"/>
    </source>
</evidence>
<dbReference type="NCBIfam" id="TIGR00152">
    <property type="entry name" value="dephospho-CoA kinase"/>
    <property type="match status" value="1"/>
</dbReference>
<dbReference type="STRING" id="643648.Slip_1692"/>
<comment type="function">
    <text evidence="8">Catalyzes the phosphorylation of the 3'-hydroxyl group of dephosphocoenzyme A to form coenzyme A.</text>
</comment>
<accession>D7CP15</accession>
<gene>
    <name evidence="8" type="primary">coaE</name>
    <name evidence="10" type="ordered locus">Slip_1692</name>
</gene>
<dbReference type="PROSITE" id="PS51219">
    <property type="entry name" value="DPCK"/>
    <property type="match status" value="1"/>
</dbReference>
<dbReference type="EMBL" id="CP002048">
    <property type="protein sequence ID" value="ADI02450.1"/>
    <property type="molecule type" value="Genomic_DNA"/>
</dbReference>
<dbReference type="GO" id="GO:0005737">
    <property type="term" value="C:cytoplasm"/>
    <property type="evidence" value="ECO:0007669"/>
    <property type="project" value="UniProtKB-SubCell"/>
</dbReference>
<keyword evidence="11" id="KW-1185">Reference proteome</keyword>
<proteinExistence type="inferred from homology"/>
<keyword evidence="2 8" id="KW-0963">Cytoplasm</keyword>
<dbReference type="Gene3D" id="3.40.50.300">
    <property type="entry name" value="P-loop containing nucleotide triphosphate hydrolases"/>
    <property type="match status" value="1"/>
</dbReference>
<dbReference type="PANTHER" id="PTHR10695:SF46">
    <property type="entry name" value="BIFUNCTIONAL COENZYME A SYNTHASE-RELATED"/>
    <property type="match status" value="1"/>
</dbReference>
<name>D7CP15_SYNLT</name>
<comment type="catalytic activity">
    <reaction evidence="8">
        <text>3'-dephospho-CoA + ATP = ADP + CoA + H(+)</text>
        <dbReference type="Rhea" id="RHEA:18245"/>
        <dbReference type="ChEBI" id="CHEBI:15378"/>
        <dbReference type="ChEBI" id="CHEBI:30616"/>
        <dbReference type="ChEBI" id="CHEBI:57287"/>
        <dbReference type="ChEBI" id="CHEBI:57328"/>
        <dbReference type="ChEBI" id="CHEBI:456216"/>
        <dbReference type="EC" id="2.7.1.24"/>
    </reaction>
</comment>
<evidence type="ECO:0000256" key="7">
    <source>
        <dbReference type="ARBA" id="ARBA00022993"/>
    </source>
</evidence>
<reference evidence="10 11" key="2">
    <citation type="journal article" date="2010" name="Stand. Genomic Sci.">
        <title>Complete genome sequence of Syntrophothermus lipocalidus type strain (TGB-C1).</title>
        <authorList>
            <person name="Djao O.D."/>
            <person name="Zhang X."/>
            <person name="Lucas S."/>
            <person name="Lapidus A."/>
            <person name="Del Rio T.G."/>
            <person name="Nolan M."/>
            <person name="Tice H."/>
            <person name="Cheng J.F."/>
            <person name="Han C."/>
            <person name="Tapia R."/>
            <person name="Goodwin L."/>
            <person name="Pitluck S."/>
            <person name="Liolios K."/>
            <person name="Ivanova N."/>
            <person name="Mavromatis K."/>
            <person name="Mikhailova N."/>
            <person name="Ovchinnikova G."/>
            <person name="Pati A."/>
            <person name="Brambilla E."/>
            <person name="Chen A."/>
            <person name="Palaniappan K."/>
            <person name="Land M."/>
            <person name="Hauser L."/>
            <person name="Chang Y.J."/>
            <person name="Jeffries C.D."/>
            <person name="Rohde M."/>
            <person name="Sikorski J."/>
            <person name="Spring S."/>
            <person name="Goker M."/>
            <person name="Detter J.C."/>
            <person name="Woyke T."/>
            <person name="Bristow J."/>
            <person name="Eisen J.A."/>
            <person name="Markowitz V."/>
            <person name="Hugenholtz P."/>
            <person name="Kyrpides N.C."/>
            <person name="Klenk H.P."/>
        </authorList>
    </citation>
    <scope>NUCLEOTIDE SEQUENCE [LARGE SCALE GENOMIC DNA]</scope>
    <source>
        <strain evidence="11">DSM 12680 / TGB-C1</strain>
    </source>
</reference>
<dbReference type="OrthoDB" id="9768127at2"/>
<evidence type="ECO:0000256" key="4">
    <source>
        <dbReference type="ARBA" id="ARBA00022741"/>
    </source>
</evidence>
<dbReference type="InterPro" id="IPR001977">
    <property type="entry name" value="Depp_CoAkinase"/>
</dbReference>
<feature type="binding site" evidence="8">
    <location>
        <begin position="11"/>
        <end position="16"/>
    </location>
    <ligand>
        <name>ATP</name>
        <dbReference type="ChEBI" id="CHEBI:30616"/>
    </ligand>
</feature>
<evidence type="ECO:0000256" key="8">
    <source>
        <dbReference type="HAMAP-Rule" id="MF_00376"/>
    </source>
</evidence>
<evidence type="ECO:0000256" key="2">
    <source>
        <dbReference type="ARBA" id="ARBA00022490"/>
    </source>
</evidence>
<dbReference type="EC" id="2.7.1.24" evidence="8 9"/>
<dbReference type="InterPro" id="IPR027417">
    <property type="entry name" value="P-loop_NTPase"/>
</dbReference>
<keyword evidence="6 8" id="KW-0067">ATP-binding</keyword>
<evidence type="ECO:0000313" key="10">
    <source>
        <dbReference type="EMBL" id="ADI02450.1"/>
    </source>
</evidence>
<dbReference type="KEGG" id="slp:Slip_1692"/>
<dbReference type="CDD" id="cd02022">
    <property type="entry name" value="DPCK"/>
    <property type="match status" value="1"/>
</dbReference>
<dbReference type="HOGENOM" id="CLU_057180_0_0_9"/>
<evidence type="ECO:0000313" key="11">
    <source>
        <dbReference type="Proteomes" id="UP000000378"/>
    </source>
</evidence>
<dbReference type="HAMAP" id="MF_00376">
    <property type="entry name" value="Dephospho_CoA_kinase"/>
    <property type="match status" value="1"/>
</dbReference>
<evidence type="ECO:0000256" key="5">
    <source>
        <dbReference type="ARBA" id="ARBA00022777"/>
    </source>
</evidence>
<dbReference type="GO" id="GO:0005524">
    <property type="term" value="F:ATP binding"/>
    <property type="evidence" value="ECO:0007669"/>
    <property type="project" value="UniProtKB-UniRule"/>
</dbReference>
<keyword evidence="5 8" id="KW-0418">Kinase</keyword>
<dbReference type="PANTHER" id="PTHR10695">
    <property type="entry name" value="DEPHOSPHO-COA KINASE-RELATED"/>
    <property type="match status" value="1"/>
</dbReference>
<keyword evidence="3 8" id="KW-0808">Transferase</keyword>
<dbReference type="RefSeq" id="WP_013175852.1">
    <property type="nucleotide sequence ID" value="NC_014220.1"/>
</dbReference>
<keyword evidence="4 8" id="KW-0547">Nucleotide-binding</keyword>
<dbReference type="eggNOG" id="COG0237">
    <property type="taxonomic scope" value="Bacteria"/>
</dbReference>
<keyword evidence="7 8" id="KW-0173">Coenzyme A biosynthesis</keyword>
<comment type="similarity">
    <text evidence="1 8">Belongs to the CoaE family.</text>
</comment>
<reference evidence="11" key="1">
    <citation type="journal article" date="2010" name="Stand. Genomic Sci.">
        <title>Complete genome sequence of Syntrophothermus lipocalidus type strain (TGB-C1T).</title>
        <authorList>
            <consortium name="US DOE Joint Genome Institute (JGI-PGF)"/>
            <person name="Djao O."/>
            <person name="Zhang X."/>
            <person name="Lucas S."/>
            <person name="Lapidus A."/>
            <person name="Glavina Del Rio T."/>
            <person name="Nolan M."/>
            <person name="Tice H."/>
            <person name="Cheng J."/>
            <person name="Han C."/>
            <person name="Tapia R."/>
            <person name="Goodwin L."/>
            <person name="Pitluck S."/>
            <person name="Liolios K."/>
            <person name="Ivanova N."/>
            <person name="Mavromatis K."/>
            <person name="Mikhailova N."/>
            <person name="Ovchinnikova G."/>
            <person name="Pati A."/>
            <person name="Brambilla E."/>
            <person name="Chen A."/>
            <person name="Palaniappan K."/>
            <person name="Land M."/>
            <person name="Hauser L."/>
            <person name="Chang Y."/>
            <person name="Jeffries C."/>
            <person name="Rohde M."/>
            <person name="Sikorski J."/>
            <person name="Spring S."/>
            <person name="Goker M."/>
            <person name="Detter J."/>
            <person name="Woyke T."/>
            <person name="Bristow J."/>
            <person name="Eisen J."/>
            <person name="Markowitz V."/>
            <person name="Hugenholtz P."/>
            <person name="Kyrpides N."/>
            <person name="Klenk H."/>
        </authorList>
    </citation>
    <scope>NUCLEOTIDE SEQUENCE [LARGE SCALE GENOMIC DNA]</scope>
    <source>
        <strain evidence="11">DSM 12680 / TGB-C1</strain>
    </source>
</reference>
<comment type="subcellular location">
    <subcellularLocation>
        <location evidence="8">Cytoplasm</location>
    </subcellularLocation>
</comment>
<evidence type="ECO:0000256" key="1">
    <source>
        <dbReference type="ARBA" id="ARBA00009018"/>
    </source>
</evidence>
<dbReference type="UniPathway" id="UPA00241">
    <property type="reaction ID" value="UER00356"/>
</dbReference>
<evidence type="ECO:0000256" key="3">
    <source>
        <dbReference type="ARBA" id="ARBA00022679"/>
    </source>
</evidence>
<dbReference type="SUPFAM" id="SSF52540">
    <property type="entry name" value="P-loop containing nucleoside triphosphate hydrolases"/>
    <property type="match status" value="1"/>
</dbReference>
<dbReference type="AlphaFoldDB" id="D7CP15"/>
<dbReference type="Proteomes" id="UP000000378">
    <property type="component" value="Chromosome"/>
</dbReference>